<dbReference type="AlphaFoldDB" id="A0AAX3B9P0"/>
<reference evidence="1 2" key="1">
    <citation type="submission" date="2022-05" db="EMBL/GenBank/DDBJ databases">
        <title>'Parthenium hysterophorus' phyllody phytoplasma strain PR34.</title>
        <authorList>
            <person name="Kirdat K."/>
            <person name="Tiwarekar B."/>
            <person name="Yadav A."/>
        </authorList>
    </citation>
    <scope>NUCLEOTIDE SEQUENCE [LARGE SCALE GENOMIC DNA]</scope>
    <source>
        <strain evidence="1 2">PR34</strain>
    </source>
</reference>
<evidence type="ECO:0008006" key="3">
    <source>
        <dbReference type="Google" id="ProtNLM"/>
    </source>
</evidence>
<dbReference type="Proteomes" id="UP000769022">
    <property type="component" value="Chromosome"/>
</dbReference>
<keyword evidence="2" id="KW-1185">Reference proteome</keyword>
<evidence type="ECO:0000313" key="1">
    <source>
        <dbReference type="EMBL" id="UQV27402.1"/>
    </source>
</evidence>
<evidence type="ECO:0000313" key="2">
    <source>
        <dbReference type="Proteomes" id="UP000769022"/>
    </source>
</evidence>
<dbReference type="EMBL" id="CP097206">
    <property type="protein sequence ID" value="UQV27402.1"/>
    <property type="molecule type" value="Genomic_DNA"/>
</dbReference>
<accession>A0AAX3B9P0</accession>
<protein>
    <recommendedName>
        <fullName evidence="3">Effector</fullName>
    </recommendedName>
</protein>
<name>A0AAX3B9P0_9MOLU</name>
<sequence>MLIILYVIPPLSAYSGFHRQNKTKIQLSDSQTLQQKWLENQPKLKRYDISVLTKQSILEILKSFKIETSTYELDNPAYNPYGLDFFYWELKDPPSGLLGVYLKPRNNPFHIRYPVADSKYTLTDLLKYEIAIEEAFVFWDANQQPPLNRNQSRINRSQSIC</sequence>
<gene>
    <name evidence="1" type="ORF">H7686_0001100</name>
</gene>
<proteinExistence type="predicted"/>
<dbReference type="KEGG" id="pphy:H7686_0001100"/>
<dbReference type="RefSeq" id="WP_193621861.1">
    <property type="nucleotide sequence ID" value="NZ_JACRYS020000006.1"/>
</dbReference>
<organism evidence="1 2">
    <name type="scientific">Candidatus Phytoplasma asiaticum</name>
    <dbReference type="NCBI Taxonomy" id="2763338"/>
    <lineage>
        <taxon>Bacteria</taxon>
        <taxon>Bacillati</taxon>
        <taxon>Mycoplasmatota</taxon>
        <taxon>Mollicutes</taxon>
        <taxon>Acholeplasmatales</taxon>
        <taxon>Acholeplasmataceae</taxon>
        <taxon>Candidatus Phytoplasma</taxon>
        <taxon>16SrII (Peanut WB group)</taxon>
    </lineage>
</organism>